<dbReference type="Pfam" id="PF10108">
    <property type="entry name" value="DNA_pol_B_exo2"/>
    <property type="match status" value="1"/>
</dbReference>
<dbReference type="InterPro" id="IPR036397">
    <property type="entry name" value="RNaseH_sf"/>
</dbReference>
<dbReference type="AlphaFoldDB" id="A0A380MN97"/>
<proteinExistence type="predicted"/>
<keyword evidence="2" id="KW-0378">Hydrolase</keyword>
<evidence type="ECO:0000313" key="3">
    <source>
        <dbReference type="Proteomes" id="UP000254601"/>
    </source>
</evidence>
<organism evidence="2 3">
    <name type="scientific">Suttonella ornithocola</name>
    <dbReference type="NCBI Taxonomy" id="279832"/>
    <lineage>
        <taxon>Bacteria</taxon>
        <taxon>Pseudomonadati</taxon>
        <taxon>Pseudomonadota</taxon>
        <taxon>Gammaproteobacteria</taxon>
        <taxon>Cardiobacteriales</taxon>
        <taxon>Cardiobacteriaceae</taxon>
        <taxon>Suttonella</taxon>
    </lineage>
</organism>
<evidence type="ECO:0000259" key="1">
    <source>
        <dbReference type="Pfam" id="PF10108"/>
    </source>
</evidence>
<keyword evidence="2" id="KW-0269">Exonuclease</keyword>
<keyword evidence="3" id="KW-1185">Reference proteome</keyword>
<reference evidence="2 3" key="1">
    <citation type="submission" date="2018-06" db="EMBL/GenBank/DDBJ databases">
        <authorList>
            <consortium name="Pathogen Informatics"/>
            <person name="Doyle S."/>
        </authorList>
    </citation>
    <scope>NUCLEOTIDE SEQUENCE [LARGE SCALE GENOMIC DNA]</scope>
    <source>
        <strain evidence="2 3">NCTC13337</strain>
    </source>
</reference>
<accession>A0A380MN97</accession>
<sequence>MLDSNILVFDIETVADTEGYRRLHSLPQATSYEELLALMQQERLAATGTTFIRHHLQKIAAISLLWVNPQNIKLWSLGRNGENEQTILARFFEGIDKLTPTLVSWNGSGFDLPVLHYRALFHGISAPSYFEVGDNDREARYNNYLGRFHWKHIDIMDVLSGYQARAVAPLNDIAKLCGLPGKLDIDGGNVQTLWDANEKETICDYCETDVANTYGVFLHFERLRGRLTEPDFQHHYTQFRQYLMQKNQPHLQAFLDCWK</sequence>
<feature type="domain" description="Predicted 3'-5' exonuclease PolB-like" evidence="1">
    <location>
        <begin position="50"/>
        <end position="258"/>
    </location>
</feature>
<dbReference type="CDD" id="cd05782">
    <property type="entry name" value="DNA_polB_like1_exo"/>
    <property type="match status" value="1"/>
</dbReference>
<dbReference type="Proteomes" id="UP000254601">
    <property type="component" value="Unassembled WGS sequence"/>
</dbReference>
<dbReference type="RefSeq" id="WP_072575598.1">
    <property type="nucleotide sequence ID" value="NZ_LWHB01000014.1"/>
</dbReference>
<dbReference type="OrthoDB" id="13288at2"/>
<dbReference type="InterPro" id="IPR019288">
    <property type="entry name" value="3'-5'_exonuclease_PolB-like"/>
</dbReference>
<evidence type="ECO:0000313" key="2">
    <source>
        <dbReference type="EMBL" id="SUO93772.1"/>
    </source>
</evidence>
<name>A0A380MN97_9GAMM</name>
<dbReference type="GO" id="GO:0004527">
    <property type="term" value="F:exonuclease activity"/>
    <property type="evidence" value="ECO:0007669"/>
    <property type="project" value="UniProtKB-KW"/>
</dbReference>
<dbReference type="SUPFAM" id="SSF53098">
    <property type="entry name" value="Ribonuclease H-like"/>
    <property type="match status" value="1"/>
</dbReference>
<dbReference type="EMBL" id="UHIC01000001">
    <property type="protein sequence ID" value="SUO93772.1"/>
    <property type="molecule type" value="Genomic_DNA"/>
</dbReference>
<dbReference type="GO" id="GO:0003676">
    <property type="term" value="F:nucleic acid binding"/>
    <property type="evidence" value="ECO:0007669"/>
    <property type="project" value="InterPro"/>
</dbReference>
<dbReference type="InterPro" id="IPR012337">
    <property type="entry name" value="RNaseH-like_sf"/>
</dbReference>
<protein>
    <submittedName>
        <fullName evidence="2">Predicted 3'-5' exonuclease related to the exonuclease domain of PolB</fullName>
    </submittedName>
</protein>
<dbReference type="Gene3D" id="3.30.420.10">
    <property type="entry name" value="Ribonuclease H-like superfamily/Ribonuclease H"/>
    <property type="match status" value="1"/>
</dbReference>
<gene>
    <name evidence="2" type="ORF">NCTC13337_00398</name>
</gene>
<keyword evidence="2" id="KW-0540">Nuclease</keyword>